<dbReference type="OrthoDB" id="3537340at2759"/>
<sequence>MSSGPVPSFQNDANCQHYAGFMAHLEGQQFAALYWSLFFLVIFMLFTTAAIFQWAMARREEHENGELDDKYFRRRWVTAMLISLSIFMITAVFCIMEVFTLMALQFCEGEPLISLYWSSWMMLQLGSEVAILGIVLAMWLHLRGIDHPKWALALGTPVLVVAGFGHVFTHMAEKRIKKISEKRSERRFSRSTTLSRSTTVRPIVEKDGGYSSSAPSIRREQAPNNTDEQATASTSLAPSPSASSPVLSLSRLEAGRQTSIRSPMTSAPGAVAYFALDAGGDERIQTWPAFMGLSEDGKSVLRLTALPSFVPSPAPTAGRASPGKG</sequence>
<evidence type="ECO:0000313" key="3">
    <source>
        <dbReference type="EMBL" id="KAH7026450.1"/>
    </source>
</evidence>
<dbReference type="GeneID" id="70178172"/>
<evidence type="ECO:0000256" key="2">
    <source>
        <dbReference type="SAM" id="Phobius"/>
    </source>
</evidence>
<keyword evidence="2" id="KW-0812">Transmembrane</keyword>
<feature type="region of interest" description="Disordered" evidence="1">
    <location>
        <begin position="205"/>
        <end position="247"/>
    </location>
</feature>
<feature type="transmembrane region" description="Helical" evidence="2">
    <location>
        <begin position="152"/>
        <end position="172"/>
    </location>
</feature>
<accession>A0A9P8Y0V1</accession>
<reference evidence="3" key="1">
    <citation type="journal article" date="2021" name="Nat. Commun.">
        <title>Genetic determinants of endophytism in the Arabidopsis root mycobiome.</title>
        <authorList>
            <person name="Mesny F."/>
            <person name="Miyauchi S."/>
            <person name="Thiergart T."/>
            <person name="Pickel B."/>
            <person name="Atanasova L."/>
            <person name="Karlsson M."/>
            <person name="Huettel B."/>
            <person name="Barry K.W."/>
            <person name="Haridas S."/>
            <person name="Chen C."/>
            <person name="Bauer D."/>
            <person name="Andreopoulos W."/>
            <person name="Pangilinan J."/>
            <person name="LaButti K."/>
            <person name="Riley R."/>
            <person name="Lipzen A."/>
            <person name="Clum A."/>
            <person name="Drula E."/>
            <person name="Henrissat B."/>
            <person name="Kohler A."/>
            <person name="Grigoriev I.V."/>
            <person name="Martin F.M."/>
            <person name="Hacquard S."/>
        </authorList>
    </citation>
    <scope>NUCLEOTIDE SEQUENCE</scope>
    <source>
        <strain evidence="3">MPI-CAGE-CH-0230</strain>
    </source>
</reference>
<feature type="transmembrane region" description="Helical" evidence="2">
    <location>
        <begin position="32"/>
        <end position="55"/>
    </location>
</feature>
<name>A0A9P8Y0V1_9PEZI</name>
<feature type="transmembrane region" description="Helical" evidence="2">
    <location>
        <begin position="76"/>
        <end position="99"/>
    </location>
</feature>
<comment type="caution">
    <text evidence="3">The sequence shown here is derived from an EMBL/GenBank/DDBJ whole genome shotgun (WGS) entry which is preliminary data.</text>
</comment>
<evidence type="ECO:0000313" key="4">
    <source>
        <dbReference type="Proteomes" id="UP000756346"/>
    </source>
</evidence>
<keyword evidence="4" id="KW-1185">Reference proteome</keyword>
<protein>
    <submittedName>
        <fullName evidence="3">Uncharacterized protein</fullName>
    </submittedName>
</protein>
<dbReference type="RefSeq" id="XP_046009667.1">
    <property type="nucleotide sequence ID" value="XM_046148626.1"/>
</dbReference>
<keyword evidence="2" id="KW-1133">Transmembrane helix</keyword>
<dbReference type="Proteomes" id="UP000756346">
    <property type="component" value="Unassembled WGS sequence"/>
</dbReference>
<feature type="compositionally biased region" description="Low complexity" evidence="1">
    <location>
        <begin position="230"/>
        <end position="247"/>
    </location>
</feature>
<gene>
    <name evidence="3" type="ORF">B0I36DRAFT_158750</name>
</gene>
<evidence type="ECO:0000256" key="1">
    <source>
        <dbReference type="SAM" id="MobiDB-lite"/>
    </source>
</evidence>
<keyword evidence="2" id="KW-0472">Membrane</keyword>
<proteinExistence type="predicted"/>
<feature type="transmembrane region" description="Helical" evidence="2">
    <location>
        <begin position="119"/>
        <end position="140"/>
    </location>
</feature>
<organism evidence="3 4">
    <name type="scientific">Microdochium trichocladiopsis</name>
    <dbReference type="NCBI Taxonomy" id="1682393"/>
    <lineage>
        <taxon>Eukaryota</taxon>
        <taxon>Fungi</taxon>
        <taxon>Dikarya</taxon>
        <taxon>Ascomycota</taxon>
        <taxon>Pezizomycotina</taxon>
        <taxon>Sordariomycetes</taxon>
        <taxon>Xylariomycetidae</taxon>
        <taxon>Xylariales</taxon>
        <taxon>Microdochiaceae</taxon>
        <taxon>Microdochium</taxon>
    </lineage>
</organism>
<dbReference type="EMBL" id="JAGTJQ010000008">
    <property type="protein sequence ID" value="KAH7026450.1"/>
    <property type="molecule type" value="Genomic_DNA"/>
</dbReference>
<dbReference type="AlphaFoldDB" id="A0A9P8Y0V1"/>